<dbReference type="GO" id="GO:0008235">
    <property type="term" value="F:metalloexopeptidase activity"/>
    <property type="evidence" value="ECO:0007669"/>
    <property type="project" value="TreeGrafter"/>
</dbReference>
<sequence>MITDELKQILINTAKKEFPKEMCGILFLDEDNIVKFKQCDNLSDNPIELFEIDSTVLIDYNVIAIVHSHTNGRNYLSKYDMQNQRLLNLDWVLVCDNNVTIYRPIAPLLGRPFEFNKQDCYNLFRDCYMLAGIDFPEFQYPNNWYEQGMNLYVDKLPEYGFEKVDIPEIGDVILFTIGSEIANHAGIYIGNQLFIHHSIDRLSKRDILGGYWLKNTHSIWRYKWKSQLNFTAILENLEMNLN</sequence>
<evidence type="ECO:0000256" key="4">
    <source>
        <dbReference type="ARBA" id="ARBA00022801"/>
    </source>
</evidence>
<keyword evidence="5" id="KW-0788">Thiol protease</keyword>
<dbReference type="GO" id="GO:0001897">
    <property type="term" value="P:symbiont-mediated cytolysis of host cell"/>
    <property type="evidence" value="ECO:0007669"/>
    <property type="project" value="UniProtKB-ARBA"/>
</dbReference>
<evidence type="ECO:0000313" key="9">
    <source>
        <dbReference type="EMBL" id="DAF56885.1"/>
    </source>
</evidence>
<dbReference type="GO" id="GO:0008270">
    <property type="term" value="F:zinc ion binding"/>
    <property type="evidence" value="ECO:0007669"/>
    <property type="project" value="TreeGrafter"/>
</dbReference>
<accession>A0A8S5T0M7</accession>
<dbReference type="PANTHER" id="PTHR34858:SF1">
    <property type="entry name" value="CYSO-CYSTEINE PEPTIDASE"/>
    <property type="match status" value="1"/>
</dbReference>
<dbReference type="GO" id="GO:0008234">
    <property type="term" value="F:cysteine-type peptidase activity"/>
    <property type="evidence" value="ECO:0007669"/>
    <property type="project" value="UniProtKB-KW"/>
</dbReference>
<evidence type="ECO:0000256" key="2">
    <source>
        <dbReference type="ARBA" id="ARBA00022670"/>
    </source>
</evidence>
<keyword evidence="7" id="KW-0482">Metalloprotease</keyword>
<dbReference type="GO" id="GO:0006508">
    <property type="term" value="P:proteolysis"/>
    <property type="evidence" value="ECO:0007669"/>
    <property type="project" value="UniProtKB-KW"/>
</dbReference>
<keyword evidence="4" id="KW-0378">Hydrolase</keyword>
<dbReference type="Gene3D" id="3.90.1720.10">
    <property type="entry name" value="endopeptidase domain like (from Nostoc punctiforme)"/>
    <property type="match status" value="1"/>
</dbReference>
<comment type="similarity">
    <text evidence="1">Belongs to the peptidase C40 family.</text>
</comment>
<feature type="domain" description="NlpC/P60" evidence="8">
    <location>
        <begin position="87"/>
        <end position="223"/>
    </location>
</feature>
<keyword evidence="6" id="KW-0862">Zinc</keyword>
<dbReference type="SUPFAM" id="SSF54001">
    <property type="entry name" value="Cysteine proteinases"/>
    <property type="match status" value="1"/>
</dbReference>
<dbReference type="InterPro" id="IPR000064">
    <property type="entry name" value="NLP_P60_dom"/>
</dbReference>
<reference evidence="9" key="1">
    <citation type="journal article" date="2021" name="Proc. Natl. Acad. Sci. U.S.A.">
        <title>A Catalog of Tens of Thousands of Viruses from Human Metagenomes Reveals Hidden Associations with Chronic Diseases.</title>
        <authorList>
            <person name="Tisza M.J."/>
            <person name="Buck C.B."/>
        </authorList>
    </citation>
    <scope>NUCLEOTIDE SEQUENCE</scope>
    <source>
        <strain evidence="9">CtiJm4</strain>
    </source>
</reference>
<evidence type="ECO:0000256" key="6">
    <source>
        <dbReference type="ARBA" id="ARBA00022833"/>
    </source>
</evidence>
<keyword evidence="2" id="KW-0645">Protease</keyword>
<proteinExistence type="inferred from homology"/>
<evidence type="ECO:0000256" key="7">
    <source>
        <dbReference type="ARBA" id="ARBA00023049"/>
    </source>
</evidence>
<evidence type="ECO:0000259" key="8">
    <source>
        <dbReference type="PROSITE" id="PS51935"/>
    </source>
</evidence>
<dbReference type="Gene3D" id="3.40.140.10">
    <property type="entry name" value="Cytidine Deaminase, domain 2"/>
    <property type="match status" value="1"/>
</dbReference>
<dbReference type="SUPFAM" id="SSF102712">
    <property type="entry name" value="JAB1/MPN domain"/>
    <property type="match status" value="1"/>
</dbReference>
<dbReference type="InterPro" id="IPR051929">
    <property type="entry name" value="VirAsm_ModProt"/>
</dbReference>
<organism evidence="9">
    <name type="scientific">Siphoviridae sp. ctiJm4</name>
    <dbReference type="NCBI Taxonomy" id="2827916"/>
    <lineage>
        <taxon>Viruses</taxon>
        <taxon>Duplodnaviria</taxon>
        <taxon>Heunggongvirae</taxon>
        <taxon>Uroviricota</taxon>
        <taxon>Caudoviricetes</taxon>
    </lineage>
</organism>
<keyword evidence="3" id="KW-0479">Metal-binding</keyword>
<dbReference type="EMBL" id="BK032724">
    <property type="protein sequence ID" value="DAF56885.1"/>
    <property type="molecule type" value="Genomic_DNA"/>
</dbReference>
<dbReference type="InterPro" id="IPR038765">
    <property type="entry name" value="Papain-like_cys_pep_sf"/>
</dbReference>
<dbReference type="Pfam" id="PF14464">
    <property type="entry name" value="Prok-JAB"/>
    <property type="match status" value="1"/>
</dbReference>
<dbReference type="PROSITE" id="PS51935">
    <property type="entry name" value="NLPC_P60"/>
    <property type="match status" value="1"/>
</dbReference>
<dbReference type="InterPro" id="IPR028090">
    <property type="entry name" value="JAB_dom_prok"/>
</dbReference>
<evidence type="ECO:0000256" key="1">
    <source>
        <dbReference type="ARBA" id="ARBA00007074"/>
    </source>
</evidence>
<dbReference type="PANTHER" id="PTHR34858">
    <property type="entry name" value="CYSO-CYSTEINE PEPTIDASE"/>
    <property type="match status" value="1"/>
</dbReference>
<evidence type="ECO:0000256" key="3">
    <source>
        <dbReference type="ARBA" id="ARBA00022723"/>
    </source>
</evidence>
<dbReference type="Pfam" id="PF00877">
    <property type="entry name" value="NLPC_P60"/>
    <property type="match status" value="1"/>
</dbReference>
<name>A0A8S5T0M7_9CAUD</name>
<evidence type="ECO:0000256" key="5">
    <source>
        <dbReference type="ARBA" id="ARBA00022807"/>
    </source>
</evidence>
<protein>
    <submittedName>
        <fullName evidence="9">MPN family protein</fullName>
    </submittedName>
</protein>